<feature type="compositionally biased region" description="Basic and acidic residues" evidence="8">
    <location>
        <begin position="287"/>
        <end position="296"/>
    </location>
</feature>
<dbReference type="InterPro" id="IPR027417">
    <property type="entry name" value="P-loop_NTPase"/>
</dbReference>
<dbReference type="CDD" id="cd18791">
    <property type="entry name" value="SF2_C_RHA"/>
    <property type="match status" value="1"/>
</dbReference>
<dbReference type="Pfam" id="PF21010">
    <property type="entry name" value="HA2_C"/>
    <property type="match status" value="1"/>
</dbReference>
<evidence type="ECO:0000256" key="4">
    <source>
        <dbReference type="ARBA" id="ARBA00022801"/>
    </source>
</evidence>
<feature type="compositionally biased region" description="Acidic residues" evidence="8">
    <location>
        <begin position="341"/>
        <end position="362"/>
    </location>
</feature>
<comment type="similarity">
    <text evidence="1">Belongs to the DEAD box helicase family. DEAH subfamily.</text>
</comment>
<proteinExistence type="inferred from homology"/>
<dbReference type="Gene3D" id="1.20.120.1080">
    <property type="match status" value="1"/>
</dbReference>
<feature type="compositionally biased region" description="Acidic residues" evidence="8">
    <location>
        <begin position="313"/>
        <end position="329"/>
    </location>
</feature>
<feature type="compositionally biased region" description="Polar residues" evidence="8">
    <location>
        <begin position="31"/>
        <end position="41"/>
    </location>
</feature>
<dbReference type="InterPro" id="IPR001650">
    <property type="entry name" value="Helicase_C-like"/>
</dbReference>
<dbReference type="GO" id="GO:0005730">
    <property type="term" value="C:nucleolus"/>
    <property type="evidence" value="ECO:0007669"/>
    <property type="project" value="TreeGrafter"/>
</dbReference>
<dbReference type="GO" id="GO:0016787">
    <property type="term" value="F:hydrolase activity"/>
    <property type="evidence" value="ECO:0007669"/>
    <property type="project" value="UniProtKB-KW"/>
</dbReference>
<dbReference type="CDD" id="cd17982">
    <property type="entry name" value="DEXHc_DHX37"/>
    <property type="match status" value="1"/>
</dbReference>
<dbReference type="GO" id="GO:0005524">
    <property type="term" value="F:ATP binding"/>
    <property type="evidence" value="ECO:0007669"/>
    <property type="project" value="UniProtKB-KW"/>
</dbReference>
<organism evidence="11 12">
    <name type="scientific">Knufia fluminis</name>
    <dbReference type="NCBI Taxonomy" id="191047"/>
    <lineage>
        <taxon>Eukaryota</taxon>
        <taxon>Fungi</taxon>
        <taxon>Dikarya</taxon>
        <taxon>Ascomycota</taxon>
        <taxon>Pezizomycotina</taxon>
        <taxon>Eurotiomycetes</taxon>
        <taxon>Chaetothyriomycetidae</taxon>
        <taxon>Chaetothyriales</taxon>
        <taxon>Trichomeriaceae</taxon>
        <taxon>Knufia</taxon>
    </lineage>
</organism>
<keyword evidence="6" id="KW-0067">ATP-binding</keyword>
<keyword evidence="12" id="KW-1185">Reference proteome</keyword>
<dbReference type="Proteomes" id="UP001316803">
    <property type="component" value="Unassembled WGS sequence"/>
</dbReference>
<keyword evidence="3" id="KW-0547">Nucleotide-binding</keyword>
<dbReference type="InterPro" id="IPR014001">
    <property type="entry name" value="Helicase_ATP-bd"/>
</dbReference>
<dbReference type="EC" id="3.6.4.13" evidence="2"/>
<gene>
    <name evidence="11" type="primary">ECM16</name>
    <name evidence="11" type="ORF">OHC33_004133</name>
</gene>
<feature type="region of interest" description="Disordered" evidence="8">
    <location>
        <begin position="125"/>
        <end position="375"/>
    </location>
</feature>
<dbReference type="PANTHER" id="PTHR18934:SF99">
    <property type="entry name" value="ATP-DEPENDENT RNA HELICASE DHX37-RELATED"/>
    <property type="match status" value="1"/>
</dbReference>
<feature type="domain" description="Helicase ATP-binding" evidence="9">
    <location>
        <begin position="467"/>
        <end position="644"/>
    </location>
</feature>
<evidence type="ECO:0000256" key="2">
    <source>
        <dbReference type="ARBA" id="ARBA00012552"/>
    </source>
</evidence>
<dbReference type="Pfam" id="PF00271">
    <property type="entry name" value="Helicase_C"/>
    <property type="match status" value="1"/>
</dbReference>
<name>A0AAN8I8C9_9EURO</name>
<dbReference type="SMART" id="SM00487">
    <property type="entry name" value="DEXDc"/>
    <property type="match status" value="1"/>
</dbReference>
<evidence type="ECO:0000313" key="11">
    <source>
        <dbReference type="EMBL" id="KAK5954411.1"/>
    </source>
</evidence>
<dbReference type="EMBL" id="JAKLMC020000008">
    <property type="protein sequence ID" value="KAK5954411.1"/>
    <property type="molecule type" value="Genomic_DNA"/>
</dbReference>
<feature type="compositionally biased region" description="Basic residues" evidence="8">
    <location>
        <begin position="140"/>
        <end position="149"/>
    </location>
</feature>
<comment type="caution">
    <text evidence="11">The sequence shown here is derived from an EMBL/GenBank/DDBJ whole genome shotgun (WGS) entry which is preliminary data.</text>
</comment>
<dbReference type="FunFam" id="3.40.50.300:FF:000637">
    <property type="entry name" value="ATP-dependent RNA helicase DHX37/DHR1"/>
    <property type="match status" value="1"/>
</dbReference>
<dbReference type="Gene3D" id="3.40.50.300">
    <property type="entry name" value="P-loop containing nucleotide triphosphate hydrolases"/>
    <property type="match status" value="2"/>
</dbReference>
<reference evidence="11 12" key="1">
    <citation type="submission" date="2022-12" db="EMBL/GenBank/DDBJ databases">
        <title>Genomic features and morphological characterization of a novel Knufia sp. strain isolated from spacecraft assembly facility.</title>
        <authorList>
            <person name="Teixeira M."/>
            <person name="Chander A.M."/>
            <person name="Stajich J.E."/>
            <person name="Venkateswaran K."/>
        </authorList>
    </citation>
    <scope>NUCLEOTIDE SEQUENCE [LARGE SCALE GENOMIC DNA]</scope>
    <source>
        <strain evidence="11 12">FJI-L2-BK-P2</strain>
    </source>
</reference>
<sequence>MPSKFKPTREHKRRKLAREGDSSQPPIAASTDPNATIIATTKSEREARKQALRTELRAQQPKVSAKKQKRLDKYIEKKLKKDEAADLVRKLEAEREKYDPSGLQSSKHLKRKFGDYVGGQVALGSNGVGAIEGNDPRTQHNGKSRRKRQLREEDGVESMDEFEEEHPAAFDPASAPVEDAPSTDDAWLKKRAPAAQGTGLAQPLQLGANGLPVIPMRSGKRRREEQTDSQQPEFQTVEDEAKVEAVVEEDDAWEGFSDDAEEEPDLEESDVSGSDDMSSEGEEEEDPRLRNIDKNVLDALLAELERSGGSSIGDDEEAEEDGDDDDEREGVDVSDGTASQGEEEASDDESGTSSGSDEESETSDTSIASKEDVRIKPRASAFKSWATQQLNQSMGHTPFYEQAQPTTNGNTEPHVYAKPAAGYRLGVKELDGPKPDRRAYTVSVQRAEDIQETRSQLPILQREQEIMEAIHNNPVVVVKGDTGSGKTTQLPQFLFEAGFGDKNGPYPGMIGITQPRRVAAVSMAKRVGEELGDRGDKVAHQIRFDTTVSPKTAVKFMTDGILLRELSQDLLLKKYSAIVIDEAHERSVNTDLLIGMLSKIVPARMKKTEQNPDPKPLKLIIMSATLNIGDFLHEKLFSASIRPPIVEAEGRQHRVTTHFALRSRPDYVEEVIEKVKRAHRKLPRGGILVFLTGQNEIKYVLSRLRKELGRSAQPVDDLPRMHISAADTPLEMDDLDFGDIDKTNKDVDAEDDIDILTDETEADKEFDISDDEEEAKTPIQGPHKILLNRDPYDTIHLLPLYSQLPTKEQLRIFQPPPDRSRLIVLATNVAETSLTIPGIRFVFDCGRSKERKYNTETNVQSFEIDYISKASAQQRAGRAGRTGPGHCWRLYSSAVYEQFFPDHTAPEILRTPAENVVLQLKGFRYPRPVVDFPFPSPPSSSMLQKAEKLLRNLGAIEGPNGMLTELGKKLSLYPLAPRLGKILVNAIEQPKVSTAVLMLTAALSVEDLFINAAQLDDHENEYEQDSQKQAYGRAHAAFSKHDKTSDALKILTAVQMYLDAADKESFCQQYFLRSKAMSEISQLFNQLRSMVHASHPTLKLQDNKKLTSTAIAEINKSSASGYIDQVALRYDIHPTPPVLPKRPTRSIGVPYLPLTPLSATRSADTDIIDKAVFIHPSSLLSRLGTKSLPEYIVYRHLQTAQPSTINAGNEAKTKTRMMPLCPLDAKTLLNLIRDTGLIEYGKPVPKTKVEDVPGTRPKEQICWVSTEVKSEGAGSMGWPLPPTRVRQVMDLKIASGWRVVEVLA</sequence>
<evidence type="ECO:0000256" key="8">
    <source>
        <dbReference type="SAM" id="MobiDB-lite"/>
    </source>
</evidence>
<feature type="compositionally biased region" description="Acidic residues" evidence="8">
    <location>
        <begin position="277"/>
        <end position="286"/>
    </location>
</feature>
<dbReference type="InterPro" id="IPR048333">
    <property type="entry name" value="HA2_WH"/>
</dbReference>
<dbReference type="Pfam" id="PF00270">
    <property type="entry name" value="DEAD"/>
    <property type="match status" value="1"/>
</dbReference>
<evidence type="ECO:0000256" key="1">
    <source>
        <dbReference type="ARBA" id="ARBA00008792"/>
    </source>
</evidence>
<dbReference type="PROSITE" id="PS00690">
    <property type="entry name" value="DEAH_ATP_HELICASE"/>
    <property type="match status" value="1"/>
</dbReference>
<dbReference type="SMART" id="SM00490">
    <property type="entry name" value="HELICc"/>
    <property type="match status" value="1"/>
</dbReference>
<feature type="domain" description="Helicase C-terminal" evidence="10">
    <location>
        <begin position="739"/>
        <end position="924"/>
    </location>
</feature>
<dbReference type="SMART" id="SM00847">
    <property type="entry name" value="HA2"/>
    <property type="match status" value="1"/>
</dbReference>
<accession>A0AAN8I8C9</accession>
<evidence type="ECO:0000256" key="5">
    <source>
        <dbReference type="ARBA" id="ARBA00022806"/>
    </source>
</evidence>
<dbReference type="PROSITE" id="PS51192">
    <property type="entry name" value="HELICASE_ATP_BIND_1"/>
    <property type="match status" value="1"/>
</dbReference>
<evidence type="ECO:0000313" key="12">
    <source>
        <dbReference type="Proteomes" id="UP001316803"/>
    </source>
</evidence>
<dbReference type="InterPro" id="IPR011545">
    <property type="entry name" value="DEAD/DEAH_box_helicase_dom"/>
</dbReference>
<dbReference type="SUPFAM" id="SSF52540">
    <property type="entry name" value="P-loop containing nucleoside triphosphate hydrolases"/>
    <property type="match status" value="1"/>
</dbReference>
<dbReference type="GO" id="GO:0003723">
    <property type="term" value="F:RNA binding"/>
    <property type="evidence" value="ECO:0007669"/>
    <property type="project" value="TreeGrafter"/>
</dbReference>
<dbReference type="InterPro" id="IPR002464">
    <property type="entry name" value="DNA/RNA_helicase_DEAH_CS"/>
</dbReference>
<protein>
    <recommendedName>
        <fullName evidence="2">RNA helicase</fullName>
        <ecNumber evidence="2">3.6.4.13</ecNumber>
    </recommendedName>
</protein>
<evidence type="ECO:0000259" key="10">
    <source>
        <dbReference type="PROSITE" id="PS51194"/>
    </source>
</evidence>
<dbReference type="PROSITE" id="PS51194">
    <property type="entry name" value="HELICASE_CTER"/>
    <property type="match status" value="1"/>
</dbReference>
<dbReference type="GO" id="GO:0003724">
    <property type="term" value="F:RNA helicase activity"/>
    <property type="evidence" value="ECO:0007669"/>
    <property type="project" value="UniProtKB-EC"/>
</dbReference>
<keyword evidence="4 11" id="KW-0378">Hydrolase</keyword>
<evidence type="ECO:0000256" key="3">
    <source>
        <dbReference type="ARBA" id="ARBA00022741"/>
    </source>
</evidence>
<comment type="catalytic activity">
    <reaction evidence="7">
        <text>ATP + H2O = ADP + phosphate + H(+)</text>
        <dbReference type="Rhea" id="RHEA:13065"/>
        <dbReference type="ChEBI" id="CHEBI:15377"/>
        <dbReference type="ChEBI" id="CHEBI:15378"/>
        <dbReference type="ChEBI" id="CHEBI:30616"/>
        <dbReference type="ChEBI" id="CHEBI:43474"/>
        <dbReference type="ChEBI" id="CHEBI:456216"/>
        <dbReference type="EC" id="3.6.4.13"/>
    </reaction>
</comment>
<feature type="region of interest" description="Disordered" evidence="8">
    <location>
        <begin position="1"/>
        <end position="70"/>
    </location>
</feature>
<dbReference type="InterPro" id="IPR007502">
    <property type="entry name" value="Helicase-assoc_dom"/>
</dbReference>
<keyword evidence="5 11" id="KW-0347">Helicase</keyword>
<feature type="compositionally biased region" description="Basic and acidic residues" evidence="8">
    <location>
        <begin position="42"/>
        <end position="56"/>
    </location>
</feature>
<evidence type="ECO:0000256" key="7">
    <source>
        <dbReference type="ARBA" id="ARBA00047984"/>
    </source>
</evidence>
<evidence type="ECO:0000256" key="6">
    <source>
        <dbReference type="ARBA" id="ARBA00022840"/>
    </source>
</evidence>
<dbReference type="GO" id="GO:0000462">
    <property type="term" value="P:maturation of SSU-rRNA from tricistronic rRNA transcript (SSU-rRNA, 5.8S rRNA, LSU-rRNA)"/>
    <property type="evidence" value="ECO:0007669"/>
    <property type="project" value="TreeGrafter"/>
</dbReference>
<feature type="compositionally biased region" description="Acidic residues" evidence="8">
    <location>
        <begin position="154"/>
        <end position="164"/>
    </location>
</feature>
<dbReference type="Pfam" id="PF04408">
    <property type="entry name" value="WHD_HA2"/>
    <property type="match status" value="1"/>
</dbReference>
<dbReference type="PANTHER" id="PTHR18934">
    <property type="entry name" value="ATP-DEPENDENT RNA HELICASE"/>
    <property type="match status" value="1"/>
</dbReference>
<feature type="compositionally biased region" description="Acidic residues" evidence="8">
    <location>
        <begin position="246"/>
        <end position="270"/>
    </location>
</feature>
<evidence type="ECO:0000259" key="9">
    <source>
        <dbReference type="PROSITE" id="PS51192"/>
    </source>
</evidence>
<dbReference type="GO" id="GO:1990904">
    <property type="term" value="C:ribonucleoprotein complex"/>
    <property type="evidence" value="ECO:0007669"/>
    <property type="project" value="UniProtKB-ARBA"/>
</dbReference>